<dbReference type="AlphaFoldDB" id="A0ABD0TWL5"/>
<evidence type="ECO:0000256" key="1">
    <source>
        <dbReference type="SAM" id="MobiDB-lite"/>
    </source>
</evidence>
<dbReference type="EMBL" id="JANQDX010000019">
    <property type="protein sequence ID" value="KAL0904081.1"/>
    <property type="molecule type" value="Genomic_DNA"/>
</dbReference>
<evidence type="ECO:0000313" key="3">
    <source>
        <dbReference type="Proteomes" id="UP001552299"/>
    </source>
</evidence>
<keyword evidence="3" id="KW-1185">Reference proteome</keyword>
<proteinExistence type="predicted"/>
<feature type="region of interest" description="Disordered" evidence="1">
    <location>
        <begin position="23"/>
        <end position="109"/>
    </location>
</feature>
<accession>A0ABD0TWL5</accession>
<organism evidence="2 3">
    <name type="scientific">Dendrobium thyrsiflorum</name>
    <name type="common">Pinecone-like raceme dendrobium</name>
    <name type="synonym">Orchid</name>
    <dbReference type="NCBI Taxonomy" id="117978"/>
    <lineage>
        <taxon>Eukaryota</taxon>
        <taxon>Viridiplantae</taxon>
        <taxon>Streptophyta</taxon>
        <taxon>Embryophyta</taxon>
        <taxon>Tracheophyta</taxon>
        <taxon>Spermatophyta</taxon>
        <taxon>Magnoliopsida</taxon>
        <taxon>Liliopsida</taxon>
        <taxon>Asparagales</taxon>
        <taxon>Orchidaceae</taxon>
        <taxon>Epidendroideae</taxon>
        <taxon>Malaxideae</taxon>
        <taxon>Dendrobiinae</taxon>
        <taxon>Dendrobium</taxon>
    </lineage>
</organism>
<dbReference type="Proteomes" id="UP001552299">
    <property type="component" value="Unassembled WGS sequence"/>
</dbReference>
<reference evidence="2 3" key="1">
    <citation type="journal article" date="2024" name="Plant Biotechnol. J.">
        <title>Dendrobium thyrsiflorum genome and its molecular insights into genes involved in important horticultural traits.</title>
        <authorList>
            <person name="Chen B."/>
            <person name="Wang J.Y."/>
            <person name="Zheng P.J."/>
            <person name="Li K.L."/>
            <person name="Liang Y.M."/>
            <person name="Chen X.F."/>
            <person name="Zhang C."/>
            <person name="Zhao X."/>
            <person name="He X."/>
            <person name="Zhang G.Q."/>
            <person name="Liu Z.J."/>
            <person name="Xu Q."/>
        </authorList>
    </citation>
    <scope>NUCLEOTIDE SEQUENCE [LARGE SCALE GENOMIC DNA]</scope>
    <source>
        <strain evidence="2">GZMU011</strain>
    </source>
</reference>
<gene>
    <name evidence="2" type="ORF">M5K25_026153</name>
</gene>
<feature type="compositionally biased region" description="Basic and acidic residues" evidence="1">
    <location>
        <begin position="62"/>
        <end position="75"/>
    </location>
</feature>
<comment type="caution">
    <text evidence="2">The sequence shown here is derived from an EMBL/GenBank/DDBJ whole genome shotgun (WGS) entry which is preliminary data.</text>
</comment>
<sequence>MIKVTLDWVQAPGKKCELRLAAAKADRRPRSGEGEEPELAACDLSSNGKKKSPETEELELANVRESRPNQRRKSEMAAGVGGWAKKISSRTGDSTIPRLQVPAQDGEKS</sequence>
<evidence type="ECO:0000313" key="2">
    <source>
        <dbReference type="EMBL" id="KAL0904081.1"/>
    </source>
</evidence>
<protein>
    <submittedName>
        <fullName evidence="2">Uncharacterized protein</fullName>
    </submittedName>
</protein>
<name>A0ABD0TWL5_DENTH</name>
<feature type="compositionally biased region" description="Basic and acidic residues" evidence="1">
    <location>
        <begin position="23"/>
        <end position="33"/>
    </location>
</feature>